<feature type="compositionally biased region" description="Polar residues" evidence="1">
    <location>
        <begin position="23"/>
        <end position="34"/>
    </location>
</feature>
<proteinExistence type="predicted"/>
<evidence type="ECO:0000256" key="1">
    <source>
        <dbReference type="SAM" id="MobiDB-lite"/>
    </source>
</evidence>
<organism evidence="2 3">
    <name type="scientific">Vibrio alginolyticus</name>
    <dbReference type="NCBI Taxonomy" id="663"/>
    <lineage>
        <taxon>Bacteria</taxon>
        <taxon>Pseudomonadati</taxon>
        <taxon>Pseudomonadota</taxon>
        <taxon>Gammaproteobacteria</taxon>
        <taxon>Vibrionales</taxon>
        <taxon>Vibrionaceae</taxon>
        <taxon>Vibrio</taxon>
    </lineage>
</organism>
<gene>
    <name evidence="2" type="ORF">HKB35_20825</name>
</gene>
<dbReference type="Proteomes" id="UP000565155">
    <property type="component" value="Unassembled WGS sequence"/>
</dbReference>
<dbReference type="RefSeq" id="WP_155604284.1">
    <property type="nucleotide sequence ID" value="NZ_CP013486.1"/>
</dbReference>
<protein>
    <submittedName>
        <fullName evidence="2">Uncharacterized protein</fullName>
    </submittedName>
</protein>
<evidence type="ECO:0000313" key="3">
    <source>
        <dbReference type="Proteomes" id="UP000565155"/>
    </source>
</evidence>
<accession>A0A7Y0R1F0</accession>
<feature type="region of interest" description="Disordered" evidence="1">
    <location>
        <begin position="23"/>
        <end position="49"/>
    </location>
</feature>
<sequence>MKTDPKHQENTALLALLAISHSDVTNGRTMTSKALKSRLTARSRNEKSA</sequence>
<dbReference type="EMBL" id="JABCMA010000035">
    <property type="protein sequence ID" value="NMR76059.1"/>
    <property type="molecule type" value="Genomic_DNA"/>
</dbReference>
<reference evidence="2 3" key="1">
    <citation type="submission" date="2020-04" db="EMBL/GenBank/DDBJ databases">
        <title>Whole-genome sequencing of Vibrio spp. from China reveals different genetic environments of blaCTX-M-14 among diverse lineages.</title>
        <authorList>
            <person name="Zheng Z."/>
            <person name="Ye L."/>
            <person name="Chen S."/>
        </authorList>
    </citation>
    <scope>NUCLEOTIDE SEQUENCE [LARGE SCALE GENOMIC DNA]</scope>
    <source>
        <strain evidence="2 3">Vb1636</strain>
    </source>
</reference>
<dbReference type="AlphaFoldDB" id="A0A7Y0R1F0"/>
<name>A0A7Y0R1F0_VIBAL</name>
<evidence type="ECO:0000313" key="2">
    <source>
        <dbReference type="EMBL" id="NMR76059.1"/>
    </source>
</evidence>
<comment type="caution">
    <text evidence="2">The sequence shown here is derived from an EMBL/GenBank/DDBJ whole genome shotgun (WGS) entry which is preliminary data.</text>
</comment>